<organism evidence="2 3">
    <name type="scientific">Tamilnaduibacter salinus</name>
    <dbReference type="NCBI Taxonomy" id="1484056"/>
    <lineage>
        <taxon>Bacteria</taxon>
        <taxon>Pseudomonadati</taxon>
        <taxon>Pseudomonadota</taxon>
        <taxon>Gammaproteobacteria</taxon>
        <taxon>Pseudomonadales</taxon>
        <taxon>Marinobacteraceae</taxon>
        <taxon>Tamilnaduibacter</taxon>
    </lineage>
</organism>
<protein>
    <submittedName>
        <fullName evidence="2">Uncharacterized protein</fullName>
    </submittedName>
</protein>
<evidence type="ECO:0000313" key="3">
    <source>
        <dbReference type="Proteomes" id="UP000245887"/>
    </source>
</evidence>
<gene>
    <name evidence="2" type="ORF">C8D92_10520</name>
</gene>
<dbReference type="EMBL" id="QEKQ01000005">
    <property type="protein sequence ID" value="PVY76267.1"/>
    <property type="molecule type" value="Genomic_DNA"/>
</dbReference>
<proteinExistence type="predicted"/>
<comment type="caution">
    <text evidence="2">The sequence shown here is derived from an EMBL/GenBank/DDBJ whole genome shotgun (WGS) entry which is preliminary data.</text>
</comment>
<feature type="region of interest" description="Disordered" evidence="1">
    <location>
        <begin position="18"/>
        <end position="46"/>
    </location>
</feature>
<sequence>MSRHRKRLTLTADRAACPVRPANEPDGARLYPGPVFATPEPASYDG</sequence>
<evidence type="ECO:0000256" key="1">
    <source>
        <dbReference type="SAM" id="MobiDB-lite"/>
    </source>
</evidence>
<accession>A0A2U1CWC0</accession>
<reference evidence="2 3" key="1">
    <citation type="submission" date="2018-04" db="EMBL/GenBank/DDBJ databases">
        <title>Genomic Encyclopedia of Type Strains, Phase IV (KMG-IV): sequencing the most valuable type-strain genomes for metagenomic binning, comparative biology and taxonomic classification.</title>
        <authorList>
            <person name="Goeker M."/>
        </authorList>
    </citation>
    <scope>NUCLEOTIDE SEQUENCE [LARGE SCALE GENOMIC DNA]</scope>
    <source>
        <strain evidence="2 3">DSM 28688</strain>
    </source>
</reference>
<evidence type="ECO:0000313" key="2">
    <source>
        <dbReference type="EMBL" id="PVY76267.1"/>
    </source>
</evidence>
<dbReference type="Proteomes" id="UP000245887">
    <property type="component" value="Unassembled WGS sequence"/>
</dbReference>
<name>A0A2U1CWC0_9GAMM</name>
<dbReference type="AlphaFoldDB" id="A0A2U1CWC0"/>